<sequence>MSQRSKFSITKRKTPSSSKLQVILIKIQRTTRLNELLQEHVKEILMKVSPEITENPPMVRFMTNDLFRICYMTEDKLRDYPNEYLISVEKYLRSTRFTSTEKDKSSRHSKRISYGECSLL</sequence>
<reference evidence="1" key="2">
    <citation type="submission" date="2023-05" db="EMBL/GenBank/DDBJ databases">
        <authorList>
            <person name="Schelkunov M.I."/>
        </authorList>
    </citation>
    <scope>NUCLEOTIDE SEQUENCE</scope>
    <source>
        <strain evidence="1">Hsosn_3</strain>
        <tissue evidence="1">Leaf</tissue>
    </source>
</reference>
<proteinExistence type="predicted"/>
<evidence type="ECO:0000313" key="1">
    <source>
        <dbReference type="EMBL" id="KAK1356394.1"/>
    </source>
</evidence>
<dbReference type="AlphaFoldDB" id="A0AAD8GXC3"/>
<name>A0AAD8GXC3_9APIA</name>
<protein>
    <submittedName>
        <fullName evidence="1">Uncharacterized protein</fullName>
    </submittedName>
</protein>
<reference evidence="1" key="1">
    <citation type="submission" date="2023-02" db="EMBL/GenBank/DDBJ databases">
        <title>Genome of toxic invasive species Heracleum sosnowskyi carries increased number of genes despite the absence of recent whole-genome duplications.</title>
        <authorList>
            <person name="Schelkunov M."/>
            <person name="Shtratnikova V."/>
            <person name="Makarenko M."/>
            <person name="Klepikova A."/>
            <person name="Omelchenko D."/>
            <person name="Novikova G."/>
            <person name="Obukhova E."/>
            <person name="Bogdanov V."/>
            <person name="Penin A."/>
            <person name="Logacheva M."/>
        </authorList>
    </citation>
    <scope>NUCLEOTIDE SEQUENCE</scope>
    <source>
        <strain evidence="1">Hsosn_3</strain>
        <tissue evidence="1">Leaf</tissue>
    </source>
</reference>
<gene>
    <name evidence="1" type="ORF">POM88_049650</name>
</gene>
<organism evidence="1 2">
    <name type="scientific">Heracleum sosnowskyi</name>
    <dbReference type="NCBI Taxonomy" id="360622"/>
    <lineage>
        <taxon>Eukaryota</taxon>
        <taxon>Viridiplantae</taxon>
        <taxon>Streptophyta</taxon>
        <taxon>Embryophyta</taxon>
        <taxon>Tracheophyta</taxon>
        <taxon>Spermatophyta</taxon>
        <taxon>Magnoliopsida</taxon>
        <taxon>eudicotyledons</taxon>
        <taxon>Gunneridae</taxon>
        <taxon>Pentapetalae</taxon>
        <taxon>asterids</taxon>
        <taxon>campanulids</taxon>
        <taxon>Apiales</taxon>
        <taxon>Apiaceae</taxon>
        <taxon>Apioideae</taxon>
        <taxon>apioid superclade</taxon>
        <taxon>Tordylieae</taxon>
        <taxon>Tordyliinae</taxon>
        <taxon>Heracleum</taxon>
    </lineage>
</organism>
<evidence type="ECO:0000313" key="2">
    <source>
        <dbReference type="Proteomes" id="UP001237642"/>
    </source>
</evidence>
<dbReference type="Proteomes" id="UP001237642">
    <property type="component" value="Unassembled WGS sequence"/>
</dbReference>
<comment type="caution">
    <text evidence="1">The sequence shown here is derived from an EMBL/GenBank/DDBJ whole genome shotgun (WGS) entry which is preliminary data.</text>
</comment>
<dbReference type="EMBL" id="JAUIZM010000011">
    <property type="protein sequence ID" value="KAK1356394.1"/>
    <property type="molecule type" value="Genomic_DNA"/>
</dbReference>
<keyword evidence="2" id="KW-1185">Reference proteome</keyword>
<accession>A0AAD8GXC3</accession>